<reference evidence="9 10" key="1">
    <citation type="submission" date="2017-02" db="EMBL/GenBank/DDBJ databases">
        <authorList>
            <person name="Peterson S.W."/>
        </authorList>
    </citation>
    <scope>NUCLEOTIDE SEQUENCE [LARGE SCALE GENOMIC DNA]</scope>
    <source>
        <strain evidence="9 10">M1</strain>
    </source>
</reference>
<feature type="transmembrane region" description="Helical" evidence="7">
    <location>
        <begin position="128"/>
        <end position="149"/>
    </location>
</feature>
<feature type="domain" description="Phosphatidic acid phosphatase type 2/haloperoxidase" evidence="8">
    <location>
        <begin position="58"/>
        <end position="170"/>
    </location>
</feature>
<dbReference type="InterPro" id="IPR000326">
    <property type="entry name" value="PAP2/HPO"/>
</dbReference>
<evidence type="ECO:0000256" key="6">
    <source>
        <dbReference type="ARBA" id="ARBA00023136"/>
    </source>
</evidence>
<dbReference type="EMBL" id="FUZT01000018">
    <property type="protein sequence ID" value="SKC88987.1"/>
    <property type="molecule type" value="Genomic_DNA"/>
</dbReference>
<name>A0A1T5ML80_9FIRM</name>
<dbReference type="GO" id="GO:0016787">
    <property type="term" value="F:hydrolase activity"/>
    <property type="evidence" value="ECO:0007669"/>
    <property type="project" value="UniProtKB-KW"/>
</dbReference>
<keyword evidence="6 7" id="KW-0472">Membrane</keyword>
<evidence type="ECO:0000256" key="4">
    <source>
        <dbReference type="ARBA" id="ARBA00022801"/>
    </source>
</evidence>
<dbReference type="Gene3D" id="1.20.144.10">
    <property type="entry name" value="Phosphatidic acid phosphatase type 2/haloperoxidase"/>
    <property type="match status" value="2"/>
</dbReference>
<evidence type="ECO:0000313" key="10">
    <source>
        <dbReference type="Proteomes" id="UP000190285"/>
    </source>
</evidence>
<dbReference type="Pfam" id="PF01569">
    <property type="entry name" value="PAP2"/>
    <property type="match status" value="1"/>
</dbReference>
<dbReference type="SMART" id="SM00014">
    <property type="entry name" value="acidPPc"/>
    <property type="match status" value="1"/>
</dbReference>
<dbReference type="GO" id="GO:0005886">
    <property type="term" value="C:plasma membrane"/>
    <property type="evidence" value="ECO:0007669"/>
    <property type="project" value="UniProtKB-SubCell"/>
</dbReference>
<dbReference type="PANTHER" id="PTHR14969:SF62">
    <property type="entry name" value="DECAPRENYLPHOSPHORYL-5-PHOSPHORIBOSE PHOSPHATASE RV3807C-RELATED"/>
    <property type="match status" value="1"/>
</dbReference>
<keyword evidence="4" id="KW-0378">Hydrolase</keyword>
<evidence type="ECO:0000256" key="2">
    <source>
        <dbReference type="ARBA" id="ARBA00022475"/>
    </source>
</evidence>
<evidence type="ECO:0000259" key="8">
    <source>
        <dbReference type="SMART" id="SM00014"/>
    </source>
</evidence>
<proteinExistence type="predicted"/>
<organism evidence="9 10">
    <name type="scientific">Maledivibacter halophilus</name>
    <dbReference type="NCBI Taxonomy" id="36842"/>
    <lineage>
        <taxon>Bacteria</taxon>
        <taxon>Bacillati</taxon>
        <taxon>Bacillota</taxon>
        <taxon>Clostridia</taxon>
        <taxon>Peptostreptococcales</taxon>
        <taxon>Caminicellaceae</taxon>
        <taxon>Maledivibacter</taxon>
    </lineage>
</organism>
<sequence length="184" mass="20706">MYKFNVNIDRLIIDFIQKHIHNPFLDRIIPFITSLGNLGLIWIIICIVLIASKKYRKAGIIAIYSLIITTVLGEFLLKNLVARQRPFINIPNINLLINEPTSYSFPSGHTGSSFAAAFTFIKMIDNKILVIPLVLLACGIAFSRLYLIVHYPTDILGGIILGLISSLLASKYFVFREKNKGLNL</sequence>
<keyword evidence="2" id="KW-1003">Cell membrane</keyword>
<evidence type="ECO:0000313" key="9">
    <source>
        <dbReference type="EMBL" id="SKC88987.1"/>
    </source>
</evidence>
<dbReference type="STRING" id="36842.SAMN02194393_04962"/>
<dbReference type="InterPro" id="IPR036938">
    <property type="entry name" value="PAP2/HPO_sf"/>
</dbReference>
<dbReference type="SUPFAM" id="SSF48317">
    <property type="entry name" value="Acid phosphatase/Vanadium-dependent haloperoxidase"/>
    <property type="match status" value="1"/>
</dbReference>
<protein>
    <submittedName>
        <fullName evidence="9">Undecaprenyl-diphosphatase</fullName>
    </submittedName>
</protein>
<gene>
    <name evidence="9" type="ORF">SAMN02194393_04962</name>
</gene>
<comment type="subcellular location">
    <subcellularLocation>
        <location evidence="1">Cell membrane</location>
        <topology evidence="1">Multi-pass membrane protein</topology>
    </subcellularLocation>
</comment>
<keyword evidence="5 7" id="KW-1133">Transmembrane helix</keyword>
<accession>A0A1T5ML80</accession>
<dbReference type="AlphaFoldDB" id="A0A1T5ML80"/>
<keyword evidence="3 7" id="KW-0812">Transmembrane</keyword>
<feature type="transmembrane region" description="Helical" evidence="7">
    <location>
        <begin position="28"/>
        <end position="52"/>
    </location>
</feature>
<keyword evidence="10" id="KW-1185">Reference proteome</keyword>
<dbReference type="RefSeq" id="WP_079495558.1">
    <property type="nucleotide sequence ID" value="NZ_FUZT01000018.1"/>
</dbReference>
<dbReference type="PANTHER" id="PTHR14969">
    <property type="entry name" value="SPHINGOSINE-1-PHOSPHATE PHOSPHOHYDROLASE"/>
    <property type="match status" value="1"/>
</dbReference>
<evidence type="ECO:0000256" key="3">
    <source>
        <dbReference type="ARBA" id="ARBA00022692"/>
    </source>
</evidence>
<feature type="transmembrane region" description="Helical" evidence="7">
    <location>
        <begin position="58"/>
        <end position="77"/>
    </location>
</feature>
<evidence type="ECO:0000256" key="7">
    <source>
        <dbReference type="SAM" id="Phobius"/>
    </source>
</evidence>
<feature type="transmembrane region" description="Helical" evidence="7">
    <location>
        <begin position="155"/>
        <end position="174"/>
    </location>
</feature>
<evidence type="ECO:0000256" key="5">
    <source>
        <dbReference type="ARBA" id="ARBA00022989"/>
    </source>
</evidence>
<evidence type="ECO:0000256" key="1">
    <source>
        <dbReference type="ARBA" id="ARBA00004651"/>
    </source>
</evidence>
<dbReference type="Proteomes" id="UP000190285">
    <property type="component" value="Unassembled WGS sequence"/>
</dbReference>
<dbReference type="OrthoDB" id="9789113at2"/>